<dbReference type="GO" id="GO:0016740">
    <property type="term" value="F:transferase activity"/>
    <property type="evidence" value="ECO:0007669"/>
    <property type="project" value="UniProtKB-UniRule"/>
</dbReference>
<dbReference type="PANTHER" id="PTHR30040">
    <property type="entry name" value="THIAMINE BIOSYNTHESIS LIPOPROTEIN APBE"/>
    <property type="match status" value="1"/>
</dbReference>
<evidence type="ECO:0000256" key="2">
    <source>
        <dbReference type="ARBA" id="ARBA00011955"/>
    </source>
</evidence>
<keyword evidence="6 11" id="KW-0479">Metal-binding</keyword>
<evidence type="ECO:0000256" key="10">
    <source>
        <dbReference type="ARBA" id="ARBA00048540"/>
    </source>
</evidence>
<dbReference type="STRING" id="980561.A1359_20970"/>
<keyword evidence="14" id="KW-1185">Reference proteome</keyword>
<dbReference type="InterPro" id="IPR003374">
    <property type="entry name" value="ApbE-like_sf"/>
</dbReference>
<dbReference type="SUPFAM" id="SSF143631">
    <property type="entry name" value="ApbE-like"/>
    <property type="match status" value="1"/>
</dbReference>
<feature type="binding site" evidence="12">
    <location>
        <position position="137"/>
    </location>
    <ligand>
        <name>Mg(2+)</name>
        <dbReference type="ChEBI" id="CHEBI:18420"/>
    </ligand>
</feature>
<feature type="binding site" evidence="12">
    <location>
        <position position="253"/>
    </location>
    <ligand>
        <name>Mg(2+)</name>
        <dbReference type="ChEBI" id="CHEBI:18420"/>
    </ligand>
</feature>
<evidence type="ECO:0000256" key="4">
    <source>
        <dbReference type="ARBA" id="ARBA00022630"/>
    </source>
</evidence>
<evidence type="ECO:0000313" key="14">
    <source>
        <dbReference type="Proteomes" id="UP000078476"/>
    </source>
</evidence>
<sequence>MGCPCEIQLFAKTRTVAKKIADLAIIDISRLEAKYSRYRADSLLSVINKVAATGGSITIDEETASLLDYAETCYQQSDGLFDITSGILRQAWHFERNKLPDQNQINHLLSRSGWHNLRWQAPQLEFLIPGMELDFGGIVKEYAADRATALCQTHGLESGVVNLGGDVKLIGPRADDRPWRVGIQHPRNNDNVLTTLTLNHGAVASSGDYQRFMMVNGIRYSHVFNPKTGWPVSHLAAVTVISDFCVIAGSAATIAMLKAEDGPSWLESLELPYLWMDHFGHQGGTLINTSEAF</sequence>
<dbReference type="EMBL" id="LUUI01000047">
    <property type="protein sequence ID" value="OAI20395.1"/>
    <property type="molecule type" value="Genomic_DNA"/>
</dbReference>
<comment type="catalytic activity">
    <reaction evidence="10 11">
        <text>L-threonyl-[protein] + FAD = FMN-L-threonyl-[protein] + AMP + H(+)</text>
        <dbReference type="Rhea" id="RHEA:36847"/>
        <dbReference type="Rhea" id="RHEA-COMP:11060"/>
        <dbReference type="Rhea" id="RHEA-COMP:11061"/>
        <dbReference type="ChEBI" id="CHEBI:15378"/>
        <dbReference type="ChEBI" id="CHEBI:30013"/>
        <dbReference type="ChEBI" id="CHEBI:57692"/>
        <dbReference type="ChEBI" id="CHEBI:74257"/>
        <dbReference type="ChEBI" id="CHEBI:456215"/>
        <dbReference type="EC" id="2.7.1.180"/>
    </reaction>
</comment>
<evidence type="ECO:0000256" key="9">
    <source>
        <dbReference type="ARBA" id="ARBA00031306"/>
    </source>
</evidence>
<dbReference type="GO" id="GO:0046872">
    <property type="term" value="F:metal ion binding"/>
    <property type="evidence" value="ECO:0007669"/>
    <property type="project" value="UniProtKB-UniRule"/>
</dbReference>
<accession>A0A177NQZ1</accession>
<evidence type="ECO:0000256" key="8">
    <source>
        <dbReference type="ARBA" id="ARBA00022842"/>
    </source>
</evidence>
<comment type="caution">
    <text evidence="13">The sequence shown here is derived from an EMBL/GenBank/DDBJ whole genome shotgun (WGS) entry which is preliminary data.</text>
</comment>
<evidence type="ECO:0000256" key="1">
    <source>
        <dbReference type="ARBA" id="ARBA00008282"/>
    </source>
</evidence>
<evidence type="ECO:0000313" key="13">
    <source>
        <dbReference type="EMBL" id="OAI20395.1"/>
    </source>
</evidence>
<dbReference type="Gene3D" id="3.10.520.10">
    <property type="entry name" value="ApbE-like domains"/>
    <property type="match status" value="1"/>
</dbReference>
<dbReference type="AlphaFoldDB" id="A0A177NQZ1"/>
<keyword evidence="4 11" id="KW-0285">Flavoprotein</keyword>
<reference evidence="13 14" key="1">
    <citation type="submission" date="2016-03" db="EMBL/GenBank/DDBJ databases">
        <authorList>
            <person name="Ploux O."/>
        </authorList>
    </citation>
    <scope>NUCLEOTIDE SEQUENCE [LARGE SCALE GENOMIC DNA]</scope>
    <source>
        <strain evidence="13 14">R-45370</strain>
    </source>
</reference>
<dbReference type="InterPro" id="IPR024932">
    <property type="entry name" value="ApbE"/>
</dbReference>
<gene>
    <name evidence="13" type="ORF">A1359_20970</name>
</gene>
<comment type="similarity">
    <text evidence="1 11">Belongs to the ApbE family.</text>
</comment>
<dbReference type="OrthoDB" id="9778595at2"/>
<organism evidence="13 14">
    <name type="scientific">Methylomonas lenta</name>
    <dbReference type="NCBI Taxonomy" id="980561"/>
    <lineage>
        <taxon>Bacteria</taxon>
        <taxon>Pseudomonadati</taxon>
        <taxon>Pseudomonadota</taxon>
        <taxon>Gammaproteobacteria</taxon>
        <taxon>Methylococcales</taxon>
        <taxon>Methylococcaceae</taxon>
        <taxon>Methylomonas</taxon>
    </lineage>
</organism>
<protein>
    <recommendedName>
        <fullName evidence="3 11">FAD:protein FMN transferase</fullName>
        <ecNumber evidence="2 11">2.7.1.180</ecNumber>
    </recommendedName>
    <alternativeName>
        <fullName evidence="9 11">Flavin transferase</fullName>
    </alternativeName>
</protein>
<evidence type="ECO:0000256" key="6">
    <source>
        <dbReference type="ARBA" id="ARBA00022723"/>
    </source>
</evidence>
<dbReference type="Proteomes" id="UP000078476">
    <property type="component" value="Unassembled WGS sequence"/>
</dbReference>
<evidence type="ECO:0000256" key="11">
    <source>
        <dbReference type="PIRNR" id="PIRNR006268"/>
    </source>
</evidence>
<dbReference type="EC" id="2.7.1.180" evidence="2 11"/>
<evidence type="ECO:0000256" key="3">
    <source>
        <dbReference type="ARBA" id="ARBA00016337"/>
    </source>
</evidence>
<dbReference type="PIRSF" id="PIRSF006268">
    <property type="entry name" value="ApbE"/>
    <property type="match status" value="1"/>
</dbReference>
<dbReference type="Pfam" id="PF02424">
    <property type="entry name" value="ApbE"/>
    <property type="match status" value="1"/>
</dbReference>
<keyword evidence="5 11" id="KW-0808">Transferase</keyword>
<evidence type="ECO:0000256" key="7">
    <source>
        <dbReference type="ARBA" id="ARBA00022827"/>
    </source>
</evidence>
<keyword evidence="8 11" id="KW-0460">Magnesium</keyword>
<evidence type="ECO:0000256" key="12">
    <source>
        <dbReference type="PIRSR" id="PIRSR006268-2"/>
    </source>
</evidence>
<comment type="cofactor">
    <cofactor evidence="12">
        <name>Mg(2+)</name>
        <dbReference type="ChEBI" id="CHEBI:18420"/>
    </cofactor>
    <cofactor evidence="12">
        <name>Mn(2+)</name>
        <dbReference type="ChEBI" id="CHEBI:29035"/>
    </cofactor>
    <text evidence="12">Magnesium. Can also use manganese.</text>
</comment>
<dbReference type="RefSeq" id="WP_066978057.1">
    <property type="nucleotide sequence ID" value="NZ_LUUI01000047.1"/>
</dbReference>
<name>A0A177NQZ1_9GAMM</name>
<dbReference type="PANTHER" id="PTHR30040:SF2">
    <property type="entry name" value="FAD:PROTEIN FMN TRANSFERASE"/>
    <property type="match status" value="1"/>
</dbReference>
<keyword evidence="7 11" id="KW-0274">FAD</keyword>
<evidence type="ECO:0000256" key="5">
    <source>
        <dbReference type="ARBA" id="ARBA00022679"/>
    </source>
</evidence>
<proteinExistence type="inferred from homology"/>